<evidence type="ECO:0000256" key="4">
    <source>
        <dbReference type="ARBA" id="ARBA00022801"/>
    </source>
</evidence>
<dbReference type="PANTHER" id="PTHR43788:SF8">
    <property type="entry name" value="DNA-BINDING PROTEIN SMUBP-2"/>
    <property type="match status" value="1"/>
</dbReference>
<dbReference type="SUPFAM" id="SSF53098">
    <property type="entry name" value="Ribonuclease H-like"/>
    <property type="match status" value="1"/>
</dbReference>
<evidence type="ECO:0000256" key="2">
    <source>
        <dbReference type="ARBA" id="ARBA00022741"/>
    </source>
</evidence>
<dbReference type="InterPro" id="IPR041679">
    <property type="entry name" value="DNA2/NAM7-like_C"/>
</dbReference>
<dbReference type="CDD" id="cd18808">
    <property type="entry name" value="SF1_C_Upf1"/>
    <property type="match status" value="1"/>
</dbReference>
<evidence type="ECO:0000256" key="1">
    <source>
        <dbReference type="ARBA" id="ARBA00022722"/>
    </source>
</evidence>
<feature type="region of interest" description="Disordered" evidence="9">
    <location>
        <begin position="859"/>
        <end position="885"/>
    </location>
</feature>
<keyword evidence="4" id="KW-0378">Hydrolase</keyword>
<dbReference type="CDD" id="cd17934">
    <property type="entry name" value="DEXXQc_Upf1-like"/>
    <property type="match status" value="1"/>
</dbReference>
<evidence type="ECO:0000259" key="10">
    <source>
        <dbReference type="Pfam" id="PF12705"/>
    </source>
</evidence>
<feature type="domain" description="PD-(D/E)XK endonuclease-like" evidence="10">
    <location>
        <begin position="91"/>
        <end position="231"/>
    </location>
</feature>
<keyword evidence="3" id="KW-0227">DNA damage</keyword>
<evidence type="ECO:0000259" key="11">
    <source>
        <dbReference type="Pfam" id="PF13087"/>
    </source>
</evidence>
<dbReference type="Pfam" id="PF13482">
    <property type="entry name" value="RNase_H_2"/>
    <property type="match status" value="1"/>
</dbReference>
<reference evidence="13 14" key="1">
    <citation type="journal article" date="2019" name="Int. J. Syst. Evol. Microbiol.">
        <title>The Global Catalogue of Microorganisms (GCM) 10K type strain sequencing project: providing services to taxonomists for standard genome sequencing and annotation.</title>
        <authorList>
            <consortium name="The Broad Institute Genomics Platform"/>
            <consortium name="The Broad Institute Genome Sequencing Center for Infectious Disease"/>
            <person name="Wu L."/>
            <person name="Ma J."/>
        </authorList>
    </citation>
    <scope>NUCLEOTIDE SEQUENCE [LARGE SCALE GENOMIC DNA]</scope>
    <source>
        <strain evidence="13 14">JCM 16034</strain>
    </source>
</reference>
<dbReference type="SUPFAM" id="SSF52540">
    <property type="entry name" value="P-loop containing nucleoside triphosphate hydrolases"/>
    <property type="match status" value="1"/>
</dbReference>
<dbReference type="PANTHER" id="PTHR43788">
    <property type="entry name" value="DNA2/NAM7 HELICASE FAMILY MEMBER"/>
    <property type="match status" value="1"/>
</dbReference>
<dbReference type="InterPro" id="IPR019993">
    <property type="entry name" value="RecB_nuclease_TM0106_put"/>
</dbReference>
<protein>
    <submittedName>
        <fullName evidence="13">TM0106 family RecB-like putative nuclease</fullName>
    </submittedName>
</protein>
<dbReference type="Pfam" id="PF12705">
    <property type="entry name" value="PDDEXK_1"/>
    <property type="match status" value="1"/>
</dbReference>
<accession>A0ABN3BSP0</accession>
<feature type="domain" description="DNA2/NAM7 helicase-like C-terminal" evidence="11">
    <location>
        <begin position="984"/>
        <end position="1154"/>
    </location>
</feature>
<keyword evidence="5" id="KW-0347">Helicase</keyword>
<keyword evidence="8" id="KW-0234">DNA repair</keyword>
<dbReference type="InterPro" id="IPR038726">
    <property type="entry name" value="PDDEXK_AddAB-type"/>
</dbReference>
<proteinExistence type="predicted"/>
<dbReference type="Gene3D" id="3.40.50.300">
    <property type="entry name" value="P-loop containing nucleotide triphosphate hydrolases"/>
    <property type="match status" value="2"/>
</dbReference>
<name>A0ABN3BSP0_9MICC</name>
<dbReference type="NCBIfam" id="TIGR03491">
    <property type="entry name" value="TM0106 family RecB-like putative nuclease"/>
    <property type="match status" value="1"/>
</dbReference>
<keyword evidence="2" id="KW-0547">Nucleotide-binding</keyword>
<evidence type="ECO:0000259" key="12">
    <source>
        <dbReference type="Pfam" id="PF13482"/>
    </source>
</evidence>
<keyword evidence="6" id="KW-0269">Exonuclease</keyword>
<dbReference type="InterPro" id="IPR012337">
    <property type="entry name" value="RNaseH-like_sf"/>
</dbReference>
<evidence type="ECO:0000313" key="13">
    <source>
        <dbReference type="EMBL" id="GAA2199793.1"/>
    </source>
</evidence>
<dbReference type="Proteomes" id="UP001500432">
    <property type="component" value="Unassembled WGS sequence"/>
</dbReference>
<evidence type="ECO:0000256" key="9">
    <source>
        <dbReference type="SAM" id="MobiDB-lite"/>
    </source>
</evidence>
<dbReference type="Pfam" id="PF13087">
    <property type="entry name" value="AAA_12"/>
    <property type="match status" value="1"/>
</dbReference>
<evidence type="ECO:0000313" key="14">
    <source>
        <dbReference type="Proteomes" id="UP001500432"/>
    </source>
</evidence>
<dbReference type="InterPro" id="IPR050534">
    <property type="entry name" value="Coronavir_polyprotein_1ab"/>
</dbReference>
<dbReference type="InterPro" id="IPR027417">
    <property type="entry name" value="P-loop_NTPase"/>
</dbReference>
<evidence type="ECO:0000256" key="7">
    <source>
        <dbReference type="ARBA" id="ARBA00022840"/>
    </source>
</evidence>
<evidence type="ECO:0000256" key="5">
    <source>
        <dbReference type="ARBA" id="ARBA00022806"/>
    </source>
</evidence>
<evidence type="ECO:0000256" key="8">
    <source>
        <dbReference type="ARBA" id="ARBA00023204"/>
    </source>
</evidence>
<dbReference type="RefSeq" id="WP_344299328.1">
    <property type="nucleotide sequence ID" value="NZ_BAAAQW010000005.1"/>
</dbReference>
<gene>
    <name evidence="13" type="ORF">GCM10009849_17620</name>
</gene>
<comment type="caution">
    <text evidence="13">The sequence shown here is derived from an EMBL/GenBank/DDBJ whole genome shotgun (WGS) entry which is preliminary data.</text>
</comment>
<dbReference type="Pfam" id="PF13604">
    <property type="entry name" value="AAA_30"/>
    <property type="match status" value="1"/>
</dbReference>
<sequence>MFFLGGAFVFSASDIVTASECEFALLRQLDEKLGRAPVLTVEDPMRERAARLGDVHEQNVLQAYRERYGLWAPGRGGGVAEIEPASAMTQQALADKDAESMAALEGGADVVFQASFFDGEFHGRADFIVRTRHGDYAVQDSKLARRAKATALLQLAAYGDQLVRAGHRPADEATLILGTGERQSFSLTDLMPAFRERRARLRDLAAAHLSQESAAEWDEPGVHACGRCDYCSVQVQEHRDLFLTAGMSAPRRRALRELGVRTIDGLAALAPPAGDATLARLVAQARLQTGTAAGDGGALAPAHGDSPEHWVAYEVLPDHRLGAIPPPSPGDVFFDFEGDPLWFDRTSRTWGLEYLFGIVEAPGPGAAPEYRAFTAHTLSEERQALIDFVDYIQRRRGQHPGLHVYHYAAYEKAALRKLSVRHGVCEAEIDSWLREGLLVDLYQSVRQGIRISERSYSIKKLEPLYMGGELRTAELQGGAASVEMYARFTAAREGGDRAGAERLMDAILEYNRDDCVSTLRLCEWLRALAAAHPSTARIPARERPAPPPPEPADAAEAELAAFVARRRAAGAEGEAGPAREAADDDALGLLAAAVRYHPRERKAYWWAHFDRLERPLASLESVRDAFLVDRVEILQDWEPDGRSHARTLRLIGLATPGSDLREGSTWFREFEPPLPEGLAATDALGLGRNGLFGTRILGVGMEDGADVLQVLERSTAKVPPYPNLPVALTEDAPVRTASIEAAQREVARAAAKALPGMLAQPAVDLLRRVPPRTVGGVPLPAPPPSADGLAGSIEAALRSLDRSYLAVQGPPGSGKTHLGGRVIARLVSSGWKVGVVGSSHAVVENLLVRAVGAGVPPERVAKKANPRPGPSASPAAWPEENQREGSVAALVSAPGGCLVGGTAWQLTGPEVPANSLDLVVVDEAGQFSLADTVAVSRAAPRLLLLGDPQQLPQVSQGQHPEPVNESALGWLAAGARVLPAAFGYFLPESWRMAPPLCAAVSRLSYAARLHSAPIAATRRLDGAAAGVETVMVDHAGNATCSIEEADEAVRQVLAHVGLVWHDESGSRPLADADVLVVAPYNAQVNLIRERLAAAGAGDVRVGTVDRFQGQEAVVVIVSMACSSPREAPRGLDFLLNRNRVNVAVSRAKWRAVIVRSPQLTAALPRRTAALEELGAFIGLCTGQDA</sequence>
<dbReference type="InterPro" id="IPR047187">
    <property type="entry name" value="SF1_C_Upf1"/>
</dbReference>
<organism evidence="13 14">
    <name type="scientific">Sinomonas flava</name>
    <dbReference type="NCBI Taxonomy" id="496857"/>
    <lineage>
        <taxon>Bacteria</taxon>
        <taxon>Bacillati</taxon>
        <taxon>Actinomycetota</taxon>
        <taxon>Actinomycetes</taxon>
        <taxon>Micrococcales</taxon>
        <taxon>Micrococcaceae</taxon>
        <taxon>Sinomonas</taxon>
    </lineage>
</organism>
<keyword evidence="7" id="KW-0067">ATP-binding</keyword>
<keyword evidence="1" id="KW-0540">Nuclease</keyword>
<evidence type="ECO:0000256" key="6">
    <source>
        <dbReference type="ARBA" id="ARBA00022839"/>
    </source>
</evidence>
<dbReference type="EMBL" id="BAAAQW010000005">
    <property type="protein sequence ID" value="GAA2199793.1"/>
    <property type="molecule type" value="Genomic_DNA"/>
</dbReference>
<evidence type="ECO:0000256" key="3">
    <source>
        <dbReference type="ARBA" id="ARBA00022763"/>
    </source>
</evidence>
<feature type="domain" description="YprB ribonuclease H-like" evidence="12">
    <location>
        <begin position="332"/>
        <end position="525"/>
    </location>
</feature>
<keyword evidence="14" id="KW-1185">Reference proteome</keyword>
<dbReference type="InterPro" id="IPR038720">
    <property type="entry name" value="YprB_RNase_H-like_dom"/>
</dbReference>